<dbReference type="PANTHER" id="PTHR37423:SF5">
    <property type="entry name" value="SOLUBLE LYTIC MUREIN TRANSGLYCOSYLASE"/>
    <property type="match status" value="1"/>
</dbReference>
<dbReference type="OrthoDB" id="10021790at2759"/>
<name>A0A9P6UVY9_9FUNG</name>
<dbReference type="Pfam" id="PF14718">
    <property type="entry name" value="SLT_L"/>
    <property type="match status" value="1"/>
</dbReference>
<sequence>MLPCVLQRVTQVYRALSIVCVLTTLISCSTVEAARAQSENVPREPDAIFIALREAAQKNNAPRALELARQIPAYPVPSYVEYFALKPQLFDSLGHARLNAPDTPILAFLQRYEGQAIADRMRNDYLLVLGARHTWRDFDEQYRRFVLKDDLQLKCYALQARAARGSEVAEAARALLVAPNRYGDGCVELITVLAQKNQFDQDDVWQQIRLAYEMNEVAVGNRIADALGPQRPSPKQFEMAANQPRVLLEQGVPINTAAHQLALLAITRIARQEPLLAAAIFISVAPRLTPQEQATGWGTIGYRAALDKIPLALDWYRLSVDGWLSNAAHEWRVRAALLANDWPQVRQAIEIMPSALRRQPAWIYWQGRALQATGENALAVQAWQQIASNFDFYGQLATEELGGRTSFPAATKVAEIETEMVRMQALPGFQLAQQLYRLQFYFEGAREWNWTLRGMSDHQLLAAAELARRFKLYDRAVNTAERTRQKHDFSLRYILPLREIMERNAKLTGLDVAWAYGLIRQESRFISDALSRVGAAGLMQLMPGTAQLVARKIGLGKISSVRINEVETNILLGMSYLAMISAELDDSPVLASAAYNAGPRRAQQWRAALTRPIEGAVFAETIPFSETRDYVKKVLANAVYYAALLEGTPQSLKARLGVIAPVSVTETAQ</sequence>
<gene>
    <name evidence="4" type="ORF">BGZ97_011033</name>
</gene>
<dbReference type="InterPro" id="IPR008939">
    <property type="entry name" value="Lytic_TGlycosylase_superhlx_U"/>
</dbReference>
<reference evidence="4" key="1">
    <citation type="journal article" date="2020" name="Fungal Divers.">
        <title>Resolving the Mortierellaceae phylogeny through synthesis of multi-gene phylogenetics and phylogenomics.</title>
        <authorList>
            <person name="Vandepol N."/>
            <person name="Liber J."/>
            <person name="Desiro A."/>
            <person name="Na H."/>
            <person name="Kennedy M."/>
            <person name="Barry K."/>
            <person name="Grigoriev I.V."/>
            <person name="Miller A.N."/>
            <person name="O'Donnell K."/>
            <person name="Stajich J.E."/>
            <person name="Bonito G."/>
        </authorList>
    </citation>
    <scope>NUCLEOTIDE SEQUENCE</scope>
    <source>
        <strain evidence="4">NVP60</strain>
    </source>
</reference>
<dbReference type="CDD" id="cd13401">
    <property type="entry name" value="Slt70-like"/>
    <property type="match status" value="1"/>
</dbReference>
<evidence type="ECO:0000256" key="1">
    <source>
        <dbReference type="ARBA" id="ARBA00022729"/>
    </source>
</evidence>
<dbReference type="PANTHER" id="PTHR37423">
    <property type="entry name" value="SOLUBLE LYTIC MUREIN TRANSGLYCOSYLASE-RELATED"/>
    <property type="match status" value="1"/>
</dbReference>
<dbReference type="InterPro" id="IPR012289">
    <property type="entry name" value="Lytic_TGlycosylase_superhlx_L"/>
</dbReference>
<dbReference type="InterPro" id="IPR037061">
    <property type="entry name" value="Lytic_TGlycoase_superhlx_L_sf"/>
</dbReference>
<evidence type="ECO:0000259" key="2">
    <source>
        <dbReference type="Pfam" id="PF01464"/>
    </source>
</evidence>
<organism evidence="4 5">
    <name type="scientific">Linnemannia gamsii</name>
    <dbReference type="NCBI Taxonomy" id="64522"/>
    <lineage>
        <taxon>Eukaryota</taxon>
        <taxon>Fungi</taxon>
        <taxon>Fungi incertae sedis</taxon>
        <taxon>Mucoromycota</taxon>
        <taxon>Mortierellomycotina</taxon>
        <taxon>Mortierellomycetes</taxon>
        <taxon>Mortierellales</taxon>
        <taxon>Mortierellaceae</taxon>
        <taxon>Linnemannia</taxon>
    </lineage>
</organism>
<keyword evidence="1" id="KW-0732">Signal</keyword>
<proteinExistence type="predicted"/>
<dbReference type="GO" id="GO:0042597">
    <property type="term" value="C:periplasmic space"/>
    <property type="evidence" value="ECO:0007669"/>
    <property type="project" value="InterPro"/>
</dbReference>
<dbReference type="GO" id="GO:0004553">
    <property type="term" value="F:hydrolase activity, hydrolyzing O-glycosyl compounds"/>
    <property type="evidence" value="ECO:0007669"/>
    <property type="project" value="InterPro"/>
</dbReference>
<dbReference type="Gene3D" id="1.10.1240.20">
    <property type="entry name" value="Lytic transglycosylase, superhelical linker domain"/>
    <property type="match status" value="1"/>
</dbReference>
<keyword evidence="5" id="KW-1185">Reference proteome</keyword>
<evidence type="ECO:0000313" key="5">
    <source>
        <dbReference type="Proteomes" id="UP000823405"/>
    </source>
</evidence>
<protein>
    <recommendedName>
        <fullName evidence="6">Lytic transglycosylase</fullName>
    </recommendedName>
</protein>
<dbReference type="EMBL" id="JAAAIN010000006">
    <property type="protein sequence ID" value="KAG0323282.1"/>
    <property type="molecule type" value="Genomic_DNA"/>
</dbReference>
<dbReference type="Gene3D" id="1.25.20.10">
    <property type="entry name" value="Bacterial muramidases"/>
    <property type="match status" value="1"/>
</dbReference>
<dbReference type="SUPFAM" id="SSF48435">
    <property type="entry name" value="Bacterial muramidases"/>
    <property type="match status" value="1"/>
</dbReference>
<comment type="caution">
    <text evidence="4">The sequence shown here is derived from an EMBL/GenBank/DDBJ whole genome shotgun (WGS) entry which is preliminary data.</text>
</comment>
<dbReference type="InterPro" id="IPR023346">
    <property type="entry name" value="Lysozyme-like_dom_sf"/>
</dbReference>
<dbReference type="SUPFAM" id="SSF53955">
    <property type="entry name" value="Lysozyme-like"/>
    <property type="match status" value="1"/>
</dbReference>
<evidence type="ECO:0000259" key="3">
    <source>
        <dbReference type="Pfam" id="PF14718"/>
    </source>
</evidence>
<accession>A0A9P6UVY9</accession>
<dbReference type="InterPro" id="IPR008258">
    <property type="entry name" value="Transglycosylase_SLT_dom_1"/>
</dbReference>
<dbReference type="AlphaFoldDB" id="A0A9P6UVY9"/>
<evidence type="ECO:0008006" key="6">
    <source>
        <dbReference type="Google" id="ProtNLM"/>
    </source>
</evidence>
<evidence type="ECO:0000313" key="4">
    <source>
        <dbReference type="EMBL" id="KAG0323282.1"/>
    </source>
</evidence>
<dbReference type="Pfam" id="PF01464">
    <property type="entry name" value="SLT"/>
    <property type="match status" value="1"/>
</dbReference>
<feature type="domain" description="Lytic transglycosylase superhelical linker" evidence="3">
    <location>
        <begin position="424"/>
        <end position="482"/>
    </location>
</feature>
<dbReference type="Proteomes" id="UP000823405">
    <property type="component" value="Unassembled WGS sequence"/>
</dbReference>
<feature type="domain" description="Transglycosylase SLT" evidence="2">
    <location>
        <begin position="503"/>
        <end position="607"/>
    </location>
</feature>
<dbReference type="Gene3D" id="1.10.530.10">
    <property type="match status" value="1"/>
</dbReference>